<name>A0ABP9RMB3_9ACTN</name>
<keyword evidence="2" id="KW-0472">Membrane</keyword>
<feature type="region of interest" description="Disordered" evidence="1">
    <location>
        <begin position="73"/>
        <end position="120"/>
    </location>
</feature>
<keyword evidence="2" id="KW-1133">Transmembrane helix</keyword>
<feature type="compositionally biased region" description="Low complexity" evidence="1">
    <location>
        <begin position="73"/>
        <end position="94"/>
    </location>
</feature>
<evidence type="ECO:0008006" key="5">
    <source>
        <dbReference type="Google" id="ProtNLM"/>
    </source>
</evidence>
<dbReference type="RefSeq" id="WP_345627390.1">
    <property type="nucleotide sequence ID" value="NZ_BAABJQ010000004.1"/>
</dbReference>
<gene>
    <name evidence="3" type="ORF">GCM10023322_15140</name>
</gene>
<dbReference type="Proteomes" id="UP001501570">
    <property type="component" value="Unassembled WGS sequence"/>
</dbReference>
<evidence type="ECO:0000313" key="4">
    <source>
        <dbReference type="Proteomes" id="UP001501570"/>
    </source>
</evidence>
<keyword evidence="4" id="KW-1185">Reference proteome</keyword>
<protein>
    <recommendedName>
        <fullName evidence="5">Extracellular repeat, HAF family</fullName>
    </recommendedName>
</protein>
<comment type="caution">
    <text evidence="3">The sequence shown here is derived from an EMBL/GenBank/DDBJ whole genome shotgun (WGS) entry which is preliminary data.</text>
</comment>
<organism evidence="3 4">
    <name type="scientific">Rugosimonospora acidiphila</name>
    <dbReference type="NCBI Taxonomy" id="556531"/>
    <lineage>
        <taxon>Bacteria</taxon>
        <taxon>Bacillati</taxon>
        <taxon>Actinomycetota</taxon>
        <taxon>Actinomycetes</taxon>
        <taxon>Micromonosporales</taxon>
        <taxon>Micromonosporaceae</taxon>
        <taxon>Rugosimonospora</taxon>
    </lineage>
</organism>
<evidence type="ECO:0000313" key="3">
    <source>
        <dbReference type="EMBL" id="GAA5181163.1"/>
    </source>
</evidence>
<feature type="transmembrane region" description="Helical" evidence="2">
    <location>
        <begin position="39"/>
        <end position="64"/>
    </location>
</feature>
<evidence type="ECO:0000256" key="2">
    <source>
        <dbReference type="SAM" id="Phobius"/>
    </source>
</evidence>
<sequence length="414" mass="41696">MESDEEYGVSLLRPLDREPAGPPAIDVARAIAAGRRRRFALGLAGSAAAVVAVGLVVGGSALVVRHDHTPAPLAGAPARAGSSGPSTPAAAPAPNSCTIARLPMPAGQGTESVATGGDPSGRYVFGRSYPTGDDNHPLIIWDNGQPHTVAMSGTDQNFTDMNSAGEAIGNSFGSSGEMSWAYQNGRLTRLAGSNSEVLGINERGVIVGSVDEKPAMWSSASAQPTMLVVPAGGTGSATGIDEDGTIVGRVQGAPGTPALGYEWSADGTGKELPAPTVNGKPVNGYFASAIRDGWVIGMGDLSGAPAAGGNNSGAKAPAYGDLIRWNLTTGKIDVTKPQGLAVSVNAQGWIAGDTDKGKHAGLLADGKELALPNLAGAPDQIANIAYVISDDGSTLAGQAVAPNGEQEAAVWHCH</sequence>
<accession>A0ABP9RMB3</accession>
<dbReference type="EMBL" id="BAABJQ010000004">
    <property type="protein sequence ID" value="GAA5181163.1"/>
    <property type="molecule type" value="Genomic_DNA"/>
</dbReference>
<keyword evidence="2" id="KW-0812">Transmembrane</keyword>
<reference evidence="4" key="1">
    <citation type="journal article" date="2019" name="Int. J. Syst. Evol. Microbiol.">
        <title>The Global Catalogue of Microorganisms (GCM) 10K type strain sequencing project: providing services to taxonomists for standard genome sequencing and annotation.</title>
        <authorList>
            <consortium name="The Broad Institute Genomics Platform"/>
            <consortium name="The Broad Institute Genome Sequencing Center for Infectious Disease"/>
            <person name="Wu L."/>
            <person name="Ma J."/>
        </authorList>
    </citation>
    <scope>NUCLEOTIDE SEQUENCE [LARGE SCALE GENOMIC DNA]</scope>
    <source>
        <strain evidence="4">JCM 18304</strain>
    </source>
</reference>
<evidence type="ECO:0000256" key="1">
    <source>
        <dbReference type="SAM" id="MobiDB-lite"/>
    </source>
</evidence>
<proteinExistence type="predicted"/>